<keyword evidence="1" id="KW-0472">Membrane</keyword>
<dbReference type="Proteomes" id="UP000193964">
    <property type="component" value="Unassembled WGS sequence"/>
</dbReference>
<protein>
    <submittedName>
        <fullName evidence="2">Uncharacterized protein</fullName>
    </submittedName>
</protein>
<evidence type="ECO:0000256" key="1">
    <source>
        <dbReference type="SAM" id="Phobius"/>
    </source>
</evidence>
<keyword evidence="1" id="KW-0812">Transmembrane</keyword>
<dbReference type="AlphaFoldDB" id="A0A1X2F528"/>
<name>A0A1X2F528_9MYCO</name>
<dbReference type="RefSeq" id="WP_085145772.1">
    <property type="nucleotide sequence ID" value="NZ_JACKUA010000002.1"/>
</dbReference>
<comment type="caution">
    <text evidence="2">The sequence shown here is derived from an EMBL/GenBank/DDBJ whole genome shotgun (WGS) entry which is preliminary data.</text>
</comment>
<sequence length="118" mass="12790">MDDDHDAMAAVREVAWWVADIAVWISISFSAMAHLCLRFADRNQPSRTEHGLLDMTSSRDGFAMQVGQGFGYVAVGWIVVSAGLAIMCRVRYGIAKQTTVYLVLLVLAIIACGTLPAG</sequence>
<dbReference type="EMBL" id="LQQA01000022">
    <property type="protein sequence ID" value="ORX13488.1"/>
    <property type="molecule type" value="Genomic_DNA"/>
</dbReference>
<feature type="transmembrane region" description="Helical" evidence="1">
    <location>
        <begin position="69"/>
        <end position="92"/>
    </location>
</feature>
<proteinExistence type="predicted"/>
<organism evidence="2 3">
    <name type="scientific">Mycolicibacterium wolinskyi</name>
    <dbReference type="NCBI Taxonomy" id="59750"/>
    <lineage>
        <taxon>Bacteria</taxon>
        <taxon>Bacillati</taxon>
        <taxon>Actinomycetota</taxon>
        <taxon>Actinomycetes</taxon>
        <taxon>Mycobacteriales</taxon>
        <taxon>Mycobacteriaceae</taxon>
        <taxon>Mycolicibacterium</taxon>
    </lineage>
</organism>
<evidence type="ECO:0000313" key="2">
    <source>
        <dbReference type="EMBL" id="ORX13488.1"/>
    </source>
</evidence>
<feature type="transmembrane region" description="Helical" evidence="1">
    <location>
        <begin position="14"/>
        <end position="37"/>
    </location>
</feature>
<keyword evidence="1" id="KW-1133">Transmembrane helix</keyword>
<gene>
    <name evidence="2" type="ORF">AWC31_30035</name>
</gene>
<reference evidence="2 3" key="1">
    <citation type="submission" date="2016-01" db="EMBL/GenBank/DDBJ databases">
        <title>The new phylogeny of the genus Mycobacterium.</title>
        <authorList>
            <person name="Tarcisio F."/>
            <person name="Conor M."/>
            <person name="Antonella G."/>
            <person name="Elisabetta G."/>
            <person name="Giulia F.S."/>
            <person name="Sara T."/>
            <person name="Anna F."/>
            <person name="Clotilde B."/>
            <person name="Roberto B."/>
            <person name="Veronica D.S."/>
            <person name="Fabio R."/>
            <person name="Monica P."/>
            <person name="Olivier J."/>
            <person name="Enrico T."/>
            <person name="Nicola S."/>
        </authorList>
    </citation>
    <scope>NUCLEOTIDE SEQUENCE [LARGE SCALE GENOMIC DNA]</scope>
    <source>
        <strain evidence="2 3">ATCC 700010</strain>
    </source>
</reference>
<evidence type="ECO:0000313" key="3">
    <source>
        <dbReference type="Proteomes" id="UP000193964"/>
    </source>
</evidence>
<feature type="transmembrane region" description="Helical" evidence="1">
    <location>
        <begin position="98"/>
        <end position="117"/>
    </location>
</feature>
<accession>A0A1X2F528</accession>